<evidence type="ECO:0000256" key="2">
    <source>
        <dbReference type="ARBA" id="ARBA00006664"/>
    </source>
</evidence>
<evidence type="ECO:0000259" key="9">
    <source>
        <dbReference type="PROSITE" id="PS50826"/>
    </source>
</evidence>
<comment type="similarity">
    <text evidence="2">Belongs to the RAB6IP1 family.</text>
</comment>
<reference evidence="12" key="1">
    <citation type="submission" date="2016-06" db="UniProtKB">
        <authorList>
            <consortium name="WormBaseParasite"/>
        </authorList>
    </citation>
    <scope>IDENTIFICATION</scope>
</reference>
<dbReference type="Gene3D" id="3.40.50.11500">
    <property type="match status" value="1"/>
</dbReference>
<reference evidence="10 11" key="2">
    <citation type="submission" date="2018-11" db="EMBL/GenBank/DDBJ databases">
        <authorList>
            <consortium name="Pathogen Informatics"/>
        </authorList>
    </citation>
    <scope>NUCLEOTIDE SEQUENCE [LARGE SCALE GENOMIC DNA]</scope>
</reference>
<dbReference type="SMART" id="SM00593">
    <property type="entry name" value="RUN"/>
    <property type="match status" value="1"/>
</dbReference>
<sequence length="735" mass="83764">MPVFDYPIEHVLNLMSLDQFLKCYTCVLLEYQVLLCSKVMYRLMLFAECLQTLLFPFKWQHVYVPILPCSQAVFLEAPLPFIMGLWYEDDIPPEIPESKRISRSFDEDSLYFAEPKLVPENNNFGVDRALLPPLPLNVLRDSEPLARLTAIAKRAGVDIHMESLQRQLESSAAFHNSPSCLRYFQQMRLNNALRETFLSRFLCLLFSYDHFIVSNCSDKETFVTSRDSMQNFDKASFLSDQPESHLPFLAAFLETQMFTSFIDSKIISQWDDSDIQYVQLFDQRLAELRRQYGDAIVRTPTFESCPTFRISGKGIHVFLYDARNLIEADAKDASNATKSAGVISADLTVAQLAQTNWKFVEQLLRDAKAKTKRLLVEKLGKEAVELGHNDLNVVGIEENTLVASLCDLIERIWNHGYYKRKGKSAFWSYLVAFQRLDKYTENGKSLLSNRLTPDLSPWSNNAVSPSLKSPEGFNSSPEHTHRSSSVESSSPRKRNSTRTHSPDSMSPLDDLPTHIAYDMSNVIKMTEIKTEIGSARAFIRLALERKLLFKHLKTMLSNPALIGSLYKRHAFLRCEDEKEQFLYYILSLNAANFWCFTNTFSCTKITYQVVLMLGGGRFAFSAGQPTLSLRIFGSLTHTEAISVPKGSLKFTFEHVNLGILSTLRIGAVQFNSPTVQSRWYLEYAIVRDQITGRTYKFPCGRWFGRSVDDGSLERLLIAEPLPQSSGFGMSLFSQN</sequence>
<dbReference type="Pfam" id="PF03455">
    <property type="entry name" value="dDENN"/>
    <property type="match status" value="1"/>
</dbReference>
<comment type="caution">
    <text evidence="5">Lacks conserved residue(s) required for the propagation of feature annotation.</text>
</comment>
<evidence type="ECO:0000256" key="3">
    <source>
        <dbReference type="ARBA" id="ARBA00022737"/>
    </source>
</evidence>
<comment type="subcellular location">
    <subcellularLocation>
        <location evidence="1">Membrane</location>
    </subcellularLocation>
</comment>
<evidence type="ECO:0000256" key="5">
    <source>
        <dbReference type="PROSITE-ProRule" id="PRU00152"/>
    </source>
</evidence>
<feature type="domain" description="RUN" evidence="9">
    <location>
        <begin position="396"/>
        <end position="601"/>
    </location>
</feature>
<evidence type="ECO:0000259" key="7">
    <source>
        <dbReference type="PROSITE" id="PS50095"/>
    </source>
</evidence>
<dbReference type="Gene3D" id="1.20.58.900">
    <property type="match status" value="2"/>
</dbReference>
<evidence type="ECO:0000256" key="6">
    <source>
        <dbReference type="SAM" id="MobiDB-lite"/>
    </source>
</evidence>
<gene>
    <name evidence="10" type="ORF">SBAD_LOCUS7258</name>
</gene>
<dbReference type="SUPFAM" id="SSF49723">
    <property type="entry name" value="Lipase/lipooxygenase domain (PLAT/LH2 domain)"/>
    <property type="match status" value="1"/>
</dbReference>
<dbReference type="SUPFAM" id="SSF140741">
    <property type="entry name" value="RUN domain-like"/>
    <property type="match status" value="1"/>
</dbReference>
<feature type="compositionally biased region" description="Polar residues" evidence="6">
    <location>
        <begin position="466"/>
        <end position="477"/>
    </location>
</feature>
<feature type="region of interest" description="Disordered" evidence="6">
    <location>
        <begin position="466"/>
        <end position="511"/>
    </location>
</feature>
<feature type="domain" description="PLAT" evidence="7">
    <location>
        <begin position="605"/>
        <end position="717"/>
    </location>
</feature>
<evidence type="ECO:0000256" key="1">
    <source>
        <dbReference type="ARBA" id="ARBA00004370"/>
    </source>
</evidence>
<dbReference type="PANTHER" id="PTHR46070">
    <property type="entry name" value="PINSTRIPE, ISOFORM A"/>
    <property type="match status" value="1"/>
</dbReference>
<dbReference type="InterPro" id="IPR043153">
    <property type="entry name" value="DENN_C"/>
</dbReference>
<dbReference type="Gene3D" id="2.60.60.20">
    <property type="entry name" value="PLAT/LH2 domain"/>
    <property type="match status" value="1"/>
</dbReference>
<dbReference type="PANTHER" id="PTHR46070:SF1">
    <property type="entry name" value="PINSTRIPE, ISOFORM A"/>
    <property type="match status" value="1"/>
</dbReference>
<dbReference type="InterPro" id="IPR005112">
    <property type="entry name" value="dDENN_dom"/>
</dbReference>
<dbReference type="EMBL" id="UZAM01010465">
    <property type="protein sequence ID" value="VDP12480.1"/>
    <property type="molecule type" value="Genomic_DNA"/>
</dbReference>
<keyword evidence="4" id="KW-0472">Membrane</keyword>
<dbReference type="Pfam" id="PF02759">
    <property type="entry name" value="RUN"/>
    <property type="match status" value="1"/>
</dbReference>
<dbReference type="GO" id="GO:0016020">
    <property type="term" value="C:membrane"/>
    <property type="evidence" value="ECO:0007669"/>
    <property type="project" value="UniProtKB-SubCell"/>
</dbReference>
<dbReference type="InterPro" id="IPR047278">
    <property type="entry name" value="DEN5A/B"/>
</dbReference>
<dbReference type="InterPro" id="IPR004012">
    <property type="entry name" value="Run_dom"/>
</dbReference>
<evidence type="ECO:0000313" key="11">
    <source>
        <dbReference type="Proteomes" id="UP000270296"/>
    </source>
</evidence>
<evidence type="ECO:0000313" key="10">
    <source>
        <dbReference type="EMBL" id="VDP12480.1"/>
    </source>
</evidence>
<dbReference type="SMART" id="SM00801">
    <property type="entry name" value="dDENN"/>
    <property type="match status" value="1"/>
</dbReference>
<dbReference type="InterPro" id="IPR001194">
    <property type="entry name" value="cDENN_dom"/>
</dbReference>
<dbReference type="PROSITE" id="PS50826">
    <property type="entry name" value="RUN"/>
    <property type="match status" value="1"/>
</dbReference>
<organism evidence="12">
    <name type="scientific">Soboliphyme baturini</name>
    <dbReference type="NCBI Taxonomy" id="241478"/>
    <lineage>
        <taxon>Eukaryota</taxon>
        <taxon>Metazoa</taxon>
        <taxon>Ecdysozoa</taxon>
        <taxon>Nematoda</taxon>
        <taxon>Enoplea</taxon>
        <taxon>Dorylaimia</taxon>
        <taxon>Dioctophymatida</taxon>
        <taxon>Dioctophymatoidea</taxon>
        <taxon>Soboliphymatidae</taxon>
        <taxon>Soboliphyme</taxon>
    </lineage>
</organism>
<dbReference type="InterPro" id="IPR037213">
    <property type="entry name" value="Run_dom_sf"/>
</dbReference>
<evidence type="ECO:0000259" key="8">
    <source>
        <dbReference type="PROSITE" id="PS50211"/>
    </source>
</evidence>
<dbReference type="PROSITE" id="PS50095">
    <property type="entry name" value="PLAT"/>
    <property type="match status" value="1"/>
</dbReference>
<dbReference type="Pfam" id="PF01477">
    <property type="entry name" value="PLAT"/>
    <property type="match status" value="1"/>
</dbReference>
<dbReference type="WBParaSite" id="SBAD_0000753001-mRNA-1">
    <property type="protein sequence ID" value="SBAD_0000753001-mRNA-1"/>
    <property type="gene ID" value="SBAD_0000753001"/>
</dbReference>
<proteinExistence type="inferred from homology"/>
<dbReference type="Pfam" id="PF02141">
    <property type="entry name" value="DENN"/>
    <property type="match status" value="1"/>
</dbReference>
<dbReference type="OrthoDB" id="6019893at2759"/>
<keyword evidence="3" id="KW-0677">Repeat</keyword>
<dbReference type="Proteomes" id="UP000270296">
    <property type="component" value="Unassembled WGS sequence"/>
</dbReference>
<name>A0A183IUG1_9BILA</name>
<keyword evidence="11" id="KW-1185">Reference proteome</keyword>
<dbReference type="InterPro" id="IPR036392">
    <property type="entry name" value="PLAT/LH2_dom_sf"/>
</dbReference>
<evidence type="ECO:0000256" key="4">
    <source>
        <dbReference type="ARBA" id="ARBA00023136"/>
    </source>
</evidence>
<dbReference type="GO" id="GO:0005085">
    <property type="term" value="F:guanyl-nucleotide exchange factor activity"/>
    <property type="evidence" value="ECO:0007669"/>
    <property type="project" value="InterPro"/>
</dbReference>
<dbReference type="InterPro" id="IPR037516">
    <property type="entry name" value="Tripartite_DENN"/>
</dbReference>
<protein>
    <submittedName>
        <fullName evidence="12">UDENN domain-containing protein</fullName>
    </submittedName>
</protein>
<dbReference type="PROSITE" id="PS50211">
    <property type="entry name" value="DENN"/>
    <property type="match status" value="1"/>
</dbReference>
<dbReference type="GO" id="GO:0031267">
    <property type="term" value="F:small GTPase binding"/>
    <property type="evidence" value="ECO:0007669"/>
    <property type="project" value="InterPro"/>
</dbReference>
<feature type="domain" description="UDENN" evidence="8">
    <location>
        <begin position="1"/>
        <end position="272"/>
    </location>
</feature>
<accession>A0A183IUG1</accession>
<evidence type="ECO:0000313" key="12">
    <source>
        <dbReference type="WBParaSite" id="SBAD_0000753001-mRNA-1"/>
    </source>
</evidence>
<dbReference type="InterPro" id="IPR001024">
    <property type="entry name" value="PLAT/LH2_dom"/>
</dbReference>
<dbReference type="AlphaFoldDB" id="A0A183IUG1"/>